<keyword evidence="11 13" id="KW-0539">Nucleus</keyword>
<dbReference type="CDD" id="cd01648">
    <property type="entry name" value="TERT"/>
    <property type="match status" value="1"/>
</dbReference>
<comment type="function">
    <text evidence="13">Telomerase is a ribonucleoprotein enzyme essential for the replication of chromosome termini in most eukaryotes. It elongates telomeres. It is a reverse transcriptase that adds simple sequence repeats to chromosome ends by copying a template sequence within the RNA component of the enzyme.</text>
</comment>
<evidence type="ECO:0000256" key="7">
    <source>
        <dbReference type="ARBA" id="ARBA00022723"/>
    </source>
</evidence>
<dbReference type="Proteomes" id="UP000789595">
    <property type="component" value="Unassembled WGS sequence"/>
</dbReference>
<dbReference type="PROSITE" id="PS50878">
    <property type="entry name" value="RT_POL"/>
    <property type="match status" value="1"/>
</dbReference>
<reference evidence="15" key="1">
    <citation type="submission" date="2021-11" db="EMBL/GenBank/DDBJ databases">
        <authorList>
            <consortium name="Genoscope - CEA"/>
            <person name="William W."/>
        </authorList>
    </citation>
    <scope>NUCLEOTIDE SEQUENCE</scope>
</reference>
<comment type="subcellular location">
    <subcellularLocation>
        <location evidence="13">Nucleus</location>
    </subcellularLocation>
    <subcellularLocation>
        <location evidence="13">Chromosome</location>
        <location evidence="13">Telomere</location>
    </subcellularLocation>
</comment>
<evidence type="ECO:0000256" key="2">
    <source>
        <dbReference type="ARBA" id="ARBA00012493"/>
    </source>
</evidence>
<dbReference type="Pfam" id="PF12009">
    <property type="entry name" value="Telomerase_RBD"/>
    <property type="match status" value="1"/>
</dbReference>
<keyword evidence="7 13" id="KW-0479">Metal-binding</keyword>
<evidence type="ECO:0000256" key="13">
    <source>
        <dbReference type="RuleBase" id="RU365061"/>
    </source>
</evidence>
<evidence type="ECO:0000313" key="15">
    <source>
        <dbReference type="EMBL" id="CAH0377083.1"/>
    </source>
</evidence>
<evidence type="ECO:0000256" key="6">
    <source>
        <dbReference type="ARBA" id="ARBA00022695"/>
    </source>
</evidence>
<dbReference type="InterPro" id="IPR021891">
    <property type="entry name" value="Telomerase_RBD"/>
</dbReference>
<dbReference type="Gene3D" id="1.10.132.70">
    <property type="match status" value="1"/>
</dbReference>
<dbReference type="PANTHER" id="PTHR12066">
    <property type="entry name" value="TELOMERASE REVERSE TRANSCRIPTASE"/>
    <property type="match status" value="1"/>
</dbReference>
<gene>
    <name evidence="15" type="ORF">PECAL_5P16630</name>
</gene>
<dbReference type="GO" id="GO:0003720">
    <property type="term" value="F:telomerase activity"/>
    <property type="evidence" value="ECO:0007669"/>
    <property type="project" value="InterPro"/>
</dbReference>
<evidence type="ECO:0000256" key="8">
    <source>
        <dbReference type="ARBA" id="ARBA00022842"/>
    </source>
</evidence>
<dbReference type="OrthoDB" id="289721at2759"/>
<keyword evidence="10 13" id="KW-0695">RNA-directed DNA polymerase</keyword>
<dbReference type="GO" id="GO:0000333">
    <property type="term" value="C:telomerase catalytic core complex"/>
    <property type="evidence" value="ECO:0007669"/>
    <property type="project" value="TreeGrafter"/>
</dbReference>
<comment type="caution">
    <text evidence="15">The sequence shown here is derived from an EMBL/GenBank/DDBJ whole genome shotgun (WGS) entry which is preliminary data.</text>
</comment>
<evidence type="ECO:0000256" key="5">
    <source>
        <dbReference type="ARBA" id="ARBA00022679"/>
    </source>
</evidence>
<keyword evidence="4 13" id="KW-0158">Chromosome</keyword>
<comment type="catalytic activity">
    <reaction evidence="12 13">
        <text>DNA(n) + a 2'-deoxyribonucleoside 5'-triphosphate = DNA(n+1) + diphosphate</text>
        <dbReference type="Rhea" id="RHEA:22508"/>
        <dbReference type="Rhea" id="RHEA-COMP:17339"/>
        <dbReference type="Rhea" id="RHEA-COMP:17340"/>
        <dbReference type="ChEBI" id="CHEBI:33019"/>
        <dbReference type="ChEBI" id="CHEBI:61560"/>
        <dbReference type="ChEBI" id="CHEBI:173112"/>
        <dbReference type="EC" id="2.7.7.49"/>
    </reaction>
</comment>
<keyword evidence="8 13" id="KW-0460">Magnesium</keyword>
<keyword evidence="6 13" id="KW-0548">Nucleotidyltransferase</keyword>
<dbReference type="GO" id="GO:0007004">
    <property type="term" value="P:telomere maintenance via telomerase"/>
    <property type="evidence" value="ECO:0007669"/>
    <property type="project" value="TreeGrafter"/>
</dbReference>
<name>A0A8J2SXK8_9STRA</name>
<sequence>MDTLGTALQAADAGARVAGIAVVRWVGPRKDVRTWTGAVVAKRECEVVDATLQPTTLAVWGYDKVVELGKLLNEVISYTGRASDWRGRSLNADKIERVRCDELKRRFFAPGLQAYLSTKSCEARDAYSVTSALPRDSSIGADALYRSSAFVATYTQALPKAHVLSRNPSPLKLAEAIWGDVSKRRRLRVRLKKHAWPLLAKLARNYSSPRIGEIYKKTISAEEVVDATCAARFVVGACRPIVPRAFFGSKRNERRYYRAIDAFLRAGDVGGRINGRRLREVLAESHITWTHADRARRPASDLRAARELLETFCLWVLTDLALPLLRARLAAFPSVAGVPEYRSRVAWYAAEANALEGSEHLQRVPREAPRPPRSAKVRGVPKPAGGVRLIQALGRRGAGQRAPGAACLHDAVLALRVEARRRPELLGCAGGGADALWRALRQARDRNYEGLALDASGCFDRMDQRRLVDICAAALAHDSYRIHGGRRASIDDSKGGLHARRTRLVTRATLVGALQAHCLDHHTVAKCRGRPRFYKQVVGVPQGSCASSLLCDLYYGAFERDCLGRFLQSSCVACRVVDDTLVLGEDVGGFLDAYAEAGPRRNILVTAAKTHATVPHPLLAAAPAPRLRFLGLDVDAATGRARRAPSAQRRRRLAARLGRPSPRAANVAGRVRAALRARAAPLLLDAELQTLDGARENLRDLFTAAAVAADSAVRALRPSSAERLRSDLRGAVGAAFAGYLRARRKANLVASKPRLSRHDFVSAARTAFSSSEALRPFLGGEWWEE</sequence>
<accession>A0A8J2SXK8</accession>
<proteinExistence type="inferred from homology"/>
<dbReference type="GO" id="GO:0042162">
    <property type="term" value="F:telomeric DNA binding"/>
    <property type="evidence" value="ECO:0007669"/>
    <property type="project" value="TreeGrafter"/>
</dbReference>
<evidence type="ECO:0000256" key="9">
    <source>
        <dbReference type="ARBA" id="ARBA00022895"/>
    </source>
</evidence>
<evidence type="ECO:0000256" key="12">
    <source>
        <dbReference type="ARBA" id="ARBA00048173"/>
    </source>
</evidence>
<evidence type="ECO:0000256" key="1">
    <source>
        <dbReference type="ARBA" id="ARBA00008001"/>
    </source>
</evidence>
<dbReference type="InterPro" id="IPR003545">
    <property type="entry name" value="Telomerase_RT"/>
</dbReference>
<evidence type="ECO:0000256" key="4">
    <source>
        <dbReference type="ARBA" id="ARBA00022454"/>
    </source>
</evidence>
<dbReference type="PANTHER" id="PTHR12066:SF0">
    <property type="entry name" value="TELOMERASE REVERSE TRANSCRIPTASE"/>
    <property type="match status" value="1"/>
</dbReference>
<dbReference type="EC" id="2.7.7.49" evidence="2 13"/>
<feature type="domain" description="Reverse transcriptase" evidence="14">
    <location>
        <begin position="361"/>
        <end position="634"/>
    </location>
</feature>
<keyword evidence="9 13" id="KW-0779">Telomere</keyword>
<dbReference type="GO" id="GO:0046872">
    <property type="term" value="F:metal ion binding"/>
    <property type="evidence" value="ECO:0007669"/>
    <property type="project" value="UniProtKB-KW"/>
</dbReference>
<evidence type="ECO:0000256" key="11">
    <source>
        <dbReference type="ARBA" id="ARBA00023242"/>
    </source>
</evidence>
<keyword evidence="16" id="KW-1185">Reference proteome</keyword>
<evidence type="ECO:0000256" key="10">
    <source>
        <dbReference type="ARBA" id="ARBA00022918"/>
    </source>
</evidence>
<organism evidence="15 16">
    <name type="scientific">Pelagomonas calceolata</name>
    <dbReference type="NCBI Taxonomy" id="35677"/>
    <lineage>
        <taxon>Eukaryota</taxon>
        <taxon>Sar</taxon>
        <taxon>Stramenopiles</taxon>
        <taxon>Ochrophyta</taxon>
        <taxon>Pelagophyceae</taxon>
        <taxon>Pelagomonadales</taxon>
        <taxon>Pelagomonadaceae</taxon>
        <taxon>Pelagomonas</taxon>
    </lineage>
</organism>
<evidence type="ECO:0000259" key="14">
    <source>
        <dbReference type="PROSITE" id="PS50878"/>
    </source>
</evidence>
<evidence type="ECO:0000313" key="16">
    <source>
        <dbReference type="Proteomes" id="UP000789595"/>
    </source>
</evidence>
<dbReference type="SMART" id="SM00975">
    <property type="entry name" value="Telomerase_RBD"/>
    <property type="match status" value="1"/>
</dbReference>
<protein>
    <recommendedName>
        <fullName evidence="3 13">Telomerase reverse transcriptase</fullName>
        <ecNumber evidence="2 13">2.7.7.49</ecNumber>
    </recommendedName>
    <alternativeName>
        <fullName evidence="13">Telomerase catalytic subunit</fullName>
    </alternativeName>
</protein>
<dbReference type="GO" id="GO:0070034">
    <property type="term" value="F:telomerase RNA binding"/>
    <property type="evidence" value="ECO:0007669"/>
    <property type="project" value="TreeGrafter"/>
</dbReference>
<keyword evidence="5 13" id="KW-0808">Transferase</keyword>
<comment type="similarity">
    <text evidence="1 13">Belongs to the reverse transcriptase family. Telomerase subfamily.</text>
</comment>
<dbReference type="EMBL" id="CAKKNE010000005">
    <property type="protein sequence ID" value="CAH0377083.1"/>
    <property type="molecule type" value="Genomic_DNA"/>
</dbReference>
<dbReference type="GO" id="GO:0000781">
    <property type="term" value="C:chromosome, telomeric region"/>
    <property type="evidence" value="ECO:0007669"/>
    <property type="project" value="UniProtKB-SubCell"/>
</dbReference>
<evidence type="ECO:0000256" key="3">
    <source>
        <dbReference type="ARBA" id="ARBA00016182"/>
    </source>
</evidence>
<dbReference type="AlphaFoldDB" id="A0A8J2SXK8"/>
<dbReference type="InterPro" id="IPR000477">
    <property type="entry name" value="RT_dom"/>
</dbReference>